<feature type="transmembrane region" description="Helical" evidence="9">
    <location>
        <begin position="35"/>
        <end position="59"/>
    </location>
</feature>
<sequence length="64" mass="7418">MTAILSKIFTFFKEVRVEAKRVSWPSRQETTKNTLIVLGFTVVVALFLGAFDFVFTMILERFII</sequence>
<dbReference type="PANTHER" id="PTHR33910:SF1">
    <property type="entry name" value="PROTEIN TRANSLOCASE SUBUNIT SECE"/>
    <property type="match status" value="1"/>
</dbReference>
<dbReference type="GO" id="GO:0043952">
    <property type="term" value="P:protein transport by the Sec complex"/>
    <property type="evidence" value="ECO:0007669"/>
    <property type="project" value="UniProtKB-UniRule"/>
</dbReference>
<comment type="caution">
    <text evidence="10">The sequence shown here is derived from an EMBL/GenBank/DDBJ whole genome shotgun (WGS) entry which is preliminary data.</text>
</comment>
<evidence type="ECO:0000256" key="2">
    <source>
        <dbReference type="ARBA" id="ARBA00022448"/>
    </source>
</evidence>
<reference evidence="10 11" key="1">
    <citation type="journal article" date="2016" name="Nat. Commun.">
        <title>Thousands of microbial genomes shed light on interconnected biogeochemical processes in an aquifer system.</title>
        <authorList>
            <person name="Anantharaman K."/>
            <person name="Brown C.T."/>
            <person name="Hug L.A."/>
            <person name="Sharon I."/>
            <person name="Castelle C.J."/>
            <person name="Probst A.J."/>
            <person name="Thomas B.C."/>
            <person name="Singh A."/>
            <person name="Wilkins M.J."/>
            <person name="Karaoz U."/>
            <person name="Brodie E.L."/>
            <person name="Williams K.H."/>
            <person name="Hubbard S.S."/>
            <person name="Banfield J.F."/>
        </authorList>
    </citation>
    <scope>NUCLEOTIDE SEQUENCE [LARGE SCALE GENOMIC DNA]</scope>
</reference>
<evidence type="ECO:0000256" key="1">
    <source>
        <dbReference type="ARBA" id="ARBA00004370"/>
    </source>
</evidence>
<comment type="subcellular location">
    <subcellularLocation>
        <location evidence="9">Cell membrane</location>
        <topology evidence="9">Single-pass membrane protein</topology>
    </subcellularLocation>
    <subcellularLocation>
        <location evidence="1">Membrane</location>
    </subcellularLocation>
</comment>
<dbReference type="InterPro" id="IPR005807">
    <property type="entry name" value="SecE_bac"/>
</dbReference>
<dbReference type="Gene3D" id="1.20.5.1030">
    <property type="entry name" value="Preprotein translocase secy subunit"/>
    <property type="match status" value="1"/>
</dbReference>
<keyword evidence="6 9" id="KW-1133">Transmembrane helix</keyword>
<evidence type="ECO:0000256" key="4">
    <source>
        <dbReference type="ARBA" id="ARBA00022692"/>
    </source>
</evidence>
<accession>A0A1G2R673</accession>
<dbReference type="Proteomes" id="UP000178529">
    <property type="component" value="Unassembled WGS sequence"/>
</dbReference>
<dbReference type="HAMAP" id="MF_00422">
    <property type="entry name" value="SecE"/>
    <property type="match status" value="1"/>
</dbReference>
<evidence type="ECO:0000256" key="5">
    <source>
        <dbReference type="ARBA" id="ARBA00022927"/>
    </source>
</evidence>
<dbReference type="GO" id="GO:0065002">
    <property type="term" value="P:intracellular protein transmembrane transport"/>
    <property type="evidence" value="ECO:0007669"/>
    <property type="project" value="UniProtKB-UniRule"/>
</dbReference>
<proteinExistence type="inferred from homology"/>
<dbReference type="NCBIfam" id="TIGR00964">
    <property type="entry name" value="secE_bact"/>
    <property type="match status" value="1"/>
</dbReference>
<name>A0A1G2R673_9BACT</name>
<dbReference type="GO" id="GO:0008320">
    <property type="term" value="F:protein transmembrane transporter activity"/>
    <property type="evidence" value="ECO:0007669"/>
    <property type="project" value="UniProtKB-UniRule"/>
</dbReference>
<evidence type="ECO:0000313" key="10">
    <source>
        <dbReference type="EMBL" id="OHA68360.1"/>
    </source>
</evidence>
<keyword evidence="5 9" id="KW-0653">Protein transport</keyword>
<keyword evidence="7 9" id="KW-0811">Translocation</keyword>
<keyword evidence="2 9" id="KW-0813">Transport</keyword>
<evidence type="ECO:0000313" key="11">
    <source>
        <dbReference type="Proteomes" id="UP000178529"/>
    </source>
</evidence>
<dbReference type="InterPro" id="IPR038379">
    <property type="entry name" value="SecE_sf"/>
</dbReference>
<comment type="similarity">
    <text evidence="9">Belongs to the SecE/SEC61-gamma family.</text>
</comment>
<dbReference type="AlphaFoldDB" id="A0A1G2R673"/>
<protein>
    <recommendedName>
        <fullName evidence="9">Protein translocase subunit SecE</fullName>
    </recommendedName>
</protein>
<keyword evidence="3 9" id="KW-1003">Cell membrane</keyword>
<dbReference type="EMBL" id="MHTY01000026">
    <property type="protein sequence ID" value="OHA68360.1"/>
    <property type="molecule type" value="Genomic_DNA"/>
</dbReference>
<evidence type="ECO:0000256" key="6">
    <source>
        <dbReference type="ARBA" id="ARBA00022989"/>
    </source>
</evidence>
<dbReference type="PROSITE" id="PS01067">
    <property type="entry name" value="SECE_SEC61G"/>
    <property type="match status" value="1"/>
</dbReference>
<keyword evidence="8 9" id="KW-0472">Membrane</keyword>
<evidence type="ECO:0000256" key="8">
    <source>
        <dbReference type="ARBA" id="ARBA00023136"/>
    </source>
</evidence>
<organism evidence="10 11">
    <name type="scientific">Candidatus Wildermuthbacteria bacterium RIFCSPHIGHO2_02_FULL_48_16</name>
    <dbReference type="NCBI Taxonomy" id="1802453"/>
    <lineage>
        <taxon>Bacteria</taxon>
        <taxon>Candidatus Wildermuthiibacteriota</taxon>
    </lineage>
</organism>
<dbReference type="Pfam" id="PF00584">
    <property type="entry name" value="SecE"/>
    <property type="match status" value="1"/>
</dbReference>
<evidence type="ECO:0000256" key="3">
    <source>
        <dbReference type="ARBA" id="ARBA00022475"/>
    </source>
</evidence>
<dbReference type="GO" id="GO:0009306">
    <property type="term" value="P:protein secretion"/>
    <property type="evidence" value="ECO:0007669"/>
    <property type="project" value="UniProtKB-UniRule"/>
</dbReference>
<dbReference type="PANTHER" id="PTHR33910">
    <property type="entry name" value="PROTEIN TRANSLOCASE SUBUNIT SECE"/>
    <property type="match status" value="1"/>
</dbReference>
<evidence type="ECO:0000256" key="9">
    <source>
        <dbReference type="HAMAP-Rule" id="MF_00422"/>
    </source>
</evidence>
<dbReference type="GO" id="GO:0006605">
    <property type="term" value="P:protein targeting"/>
    <property type="evidence" value="ECO:0007669"/>
    <property type="project" value="UniProtKB-UniRule"/>
</dbReference>
<evidence type="ECO:0000256" key="7">
    <source>
        <dbReference type="ARBA" id="ARBA00023010"/>
    </source>
</evidence>
<comment type="subunit">
    <text evidence="9">Component of the Sec protein translocase complex. Heterotrimer consisting of SecY, SecE and SecG subunits. The heterotrimers can form oligomers, although 1 heterotrimer is thought to be able to translocate proteins. Interacts with the ribosome. Interacts with SecDF, and other proteins may be involved. Interacts with SecA.</text>
</comment>
<gene>
    <name evidence="9" type="primary">secE</name>
    <name evidence="10" type="ORF">A3J68_00255</name>
</gene>
<dbReference type="InterPro" id="IPR001901">
    <property type="entry name" value="Translocase_SecE/Sec61-g"/>
</dbReference>
<keyword evidence="4 9" id="KW-0812">Transmembrane</keyword>
<comment type="function">
    <text evidence="9">Essential subunit of the Sec protein translocation channel SecYEG. Clamps together the 2 halves of SecY. May contact the channel plug during translocation.</text>
</comment>
<dbReference type="GO" id="GO:0005886">
    <property type="term" value="C:plasma membrane"/>
    <property type="evidence" value="ECO:0007669"/>
    <property type="project" value="UniProtKB-SubCell"/>
</dbReference>